<dbReference type="InterPro" id="IPR050584">
    <property type="entry name" value="Cholesterol_7-desaturase"/>
</dbReference>
<dbReference type="Pfam" id="PF19301">
    <property type="entry name" value="LigXa_C"/>
    <property type="match status" value="1"/>
</dbReference>
<dbReference type="EMBL" id="UINC01053439">
    <property type="protein sequence ID" value="SVB69950.1"/>
    <property type="molecule type" value="Genomic_DNA"/>
</dbReference>
<feature type="domain" description="Rieske" evidence="6">
    <location>
        <begin position="27"/>
        <end position="134"/>
    </location>
</feature>
<dbReference type="InterPro" id="IPR015881">
    <property type="entry name" value="ARHD_Rieske_2Fe_2S"/>
</dbReference>
<dbReference type="PANTHER" id="PTHR21266:SF59">
    <property type="entry name" value="BLR4922 PROTEIN"/>
    <property type="match status" value="1"/>
</dbReference>
<dbReference type="GO" id="GO:0016491">
    <property type="term" value="F:oxidoreductase activity"/>
    <property type="evidence" value="ECO:0007669"/>
    <property type="project" value="UniProtKB-KW"/>
</dbReference>
<dbReference type="Pfam" id="PF00355">
    <property type="entry name" value="Rieske"/>
    <property type="match status" value="1"/>
</dbReference>
<accession>A0A382G3U7</accession>
<reference evidence="7" key="1">
    <citation type="submission" date="2018-05" db="EMBL/GenBank/DDBJ databases">
        <authorList>
            <person name="Lanie J.A."/>
            <person name="Ng W.-L."/>
            <person name="Kazmierczak K.M."/>
            <person name="Andrzejewski T.M."/>
            <person name="Davidsen T.M."/>
            <person name="Wayne K.J."/>
            <person name="Tettelin H."/>
            <person name="Glass J.I."/>
            <person name="Rusch D."/>
            <person name="Podicherti R."/>
            <person name="Tsui H.-C.T."/>
            <person name="Winkler M.E."/>
        </authorList>
    </citation>
    <scope>NUCLEOTIDE SEQUENCE</scope>
</reference>
<evidence type="ECO:0000256" key="2">
    <source>
        <dbReference type="ARBA" id="ARBA00022723"/>
    </source>
</evidence>
<evidence type="ECO:0000256" key="3">
    <source>
        <dbReference type="ARBA" id="ARBA00023002"/>
    </source>
</evidence>
<dbReference type="PANTHER" id="PTHR21266">
    <property type="entry name" value="IRON-SULFUR DOMAIN CONTAINING PROTEIN"/>
    <property type="match status" value="1"/>
</dbReference>
<protein>
    <recommendedName>
        <fullName evidence="6">Rieske domain-containing protein</fullName>
    </recommendedName>
</protein>
<keyword evidence="4" id="KW-0408">Iron</keyword>
<keyword evidence="2" id="KW-0479">Metal-binding</keyword>
<sequence>MLTHEDNELLCRVGPGTPMGEVLRRYWLPVLTSEELPEPDCPPVRAKLLGEELVAFRSTDGTVGLVDNYCPHRRASLFFGRNEECGLRCVYHGWKFDVEGNCVDMPSEPVESNFKDKVKVTAYPTVDRGGTIWTYMGPKHLQPPFFNLQIWDYPDSHIITNRVQSDSNFIQVIEGNIDSSHISFLHRNLADLDMSDFDDGTDQVGFPSNKMSTKIRGADRFPRIMVQDTSYGWRYVGLRDTPNGHNHLRITTNIFPVYQMIARLPSQGPGVLMMIPRDDETCWRWSVSARTDRPYTQEERDDRTRNAANLTDIHGRGEKGYWNDYMLSREDQRTLSFTGIKGIGTQDQAMT</sequence>
<keyword evidence="3" id="KW-0560">Oxidoreductase</keyword>
<organism evidence="7">
    <name type="scientific">marine metagenome</name>
    <dbReference type="NCBI Taxonomy" id="408172"/>
    <lineage>
        <taxon>unclassified sequences</taxon>
        <taxon>metagenomes</taxon>
        <taxon>ecological metagenomes</taxon>
    </lineage>
</organism>
<feature type="non-terminal residue" evidence="7">
    <location>
        <position position="351"/>
    </location>
</feature>
<dbReference type="Gene3D" id="3.90.380.10">
    <property type="entry name" value="Naphthalene 1,2-dioxygenase Alpha Subunit, Chain A, domain 1"/>
    <property type="match status" value="1"/>
</dbReference>
<dbReference type="CDD" id="cd03479">
    <property type="entry name" value="Rieske_RO_Alpha_PhDO_like"/>
    <property type="match status" value="1"/>
</dbReference>
<keyword evidence="1" id="KW-0001">2Fe-2S</keyword>
<keyword evidence="5" id="KW-0411">Iron-sulfur</keyword>
<dbReference type="AlphaFoldDB" id="A0A382G3U7"/>
<name>A0A382G3U7_9ZZZZ</name>
<dbReference type="PROSITE" id="PS00570">
    <property type="entry name" value="RING_HYDROXYL_ALPHA"/>
    <property type="match status" value="1"/>
</dbReference>
<evidence type="ECO:0000256" key="1">
    <source>
        <dbReference type="ARBA" id="ARBA00022714"/>
    </source>
</evidence>
<dbReference type="GO" id="GO:0051537">
    <property type="term" value="F:2 iron, 2 sulfur cluster binding"/>
    <property type="evidence" value="ECO:0007669"/>
    <property type="project" value="UniProtKB-KW"/>
</dbReference>
<dbReference type="GO" id="GO:0005506">
    <property type="term" value="F:iron ion binding"/>
    <property type="evidence" value="ECO:0007669"/>
    <property type="project" value="InterPro"/>
</dbReference>
<dbReference type="InterPro" id="IPR017941">
    <property type="entry name" value="Rieske_2Fe-2S"/>
</dbReference>
<dbReference type="SUPFAM" id="SSF50022">
    <property type="entry name" value="ISP domain"/>
    <property type="match status" value="1"/>
</dbReference>
<evidence type="ECO:0000313" key="7">
    <source>
        <dbReference type="EMBL" id="SVB69950.1"/>
    </source>
</evidence>
<evidence type="ECO:0000256" key="4">
    <source>
        <dbReference type="ARBA" id="ARBA00023004"/>
    </source>
</evidence>
<dbReference type="SUPFAM" id="SSF55961">
    <property type="entry name" value="Bet v1-like"/>
    <property type="match status" value="1"/>
</dbReference>
<gene>
    <name evidence="7" type="ORF">METZ01_LOCUS222804</name>
</gene>
<proteinExistence type="predicted"/>
<evidence type="ECO:0000259" key="6">
    <source>
        <dbReference type="PROSITE" id="PS51296"/>
    </source>
</evidence>
<dbReference type="InterPro" id="IPR045623">
    <property type="entry name" value="LigXa_C"/>
</dbReference>
<dbReference type="InterPro" id="IPR036922">
    <property type="entry name" value="Rieske_2Fe-2S_sf"/>
</dbReference>
<evidence type="ECO:0000256" key="5">
    <source>
        <dbReference type="ARBA" id="ARBA00023014"/>
    </source>
</evidence>
<dbReference type="Gene3D" id="2.102.10.10">
    <property type="entry name" value="Rieske [2Fe-2S] iron-sulphur domain"/>
    <property type="match status" value="1"/>
</dbReference>
<dbReference type="PROSITE" id="PS51296">
    <property type="entry name" value="RIESKE"/>
    <property type="match status" value="1"/>
</dbReference>